<dbReference type="Gene3D" id="2.30.30.40">
    <property type="entry name" value="SH3 Domains"/>
    <property type="match status" value="1"/>
</dbReference>
<organism evidence="1 2">
    <name type="scientific">Aquimarina muelleri</name>
    <dbReference type="NCBI Taxonomy" id="279356"/>
    <lineage>
        <taxon>Bacteria</taxon>
        <taxon>Pseudomonadati</taxon>
        <taxon>Bacteroidota</taxon>
        <taxon>Flavobacteriia</taxon>
        <taxon>Flavobacteriales</taxon>
        <taxon>Flavobacteriaceae</taxon>
        <taxon>Aquimarina</taxon>
    </lineage>
</organism>
<dbReference type="AlphaFoldDB" id="A0A918N650"/>
<dbReference type="RefSeq" id="WP_027414023.1">
    <property type="nucleotide sequence ID" value="NZ_BMWS01000063.1"/>
</dbReference>
<evidence type="ECO:0000313" key="2">
    <source>
        <dbReference type="Proteomes" id="UP000601108"/>
    </source>
</evidence>
<evidence type="ECO:0000313" key="1">
    <source>
        <dbReference type="EMBL" id="GGX35555.1"/>
    </source>
</evidence>
<accession>A0A918N650</accession>
<gene>
    <name evidence="1" type="ORF">GCM10007384_39570</name>
</gene>
<reference evidence="1 2" key="1">
    <citation type="journal article" date="2014" name="Int. J. Syst. Evol. Microbiol.">
        <title>Complete genome sequence of Corynebacterium casei LMG S-19264T (=DSM 44701T), isolated from a smear-ripened cheese.</title>
        <authorList>
            <consortium name="US DOE Joint Genome Institute (JGI-PGF)"/>
            <person name="Walter F."/>
            <person name="Albersmeier A."/>
            <person name="Kalinowski J."/>
            <person name="Ruckert C."/>
        </authorList>
    </citation>
    <scope>NUCLEOTIDE SEQUENCE [LARGE SCALE GENOMIC DNA]</scope>
    <source>
        <strain evidence="1 2">KCTC 12285</strain>
    </source>
</reference>
<dbReference type="EMBL" id="BMWS01000063">
    <property type="protein sequence ID" value="GGX35555.1"/>
    <property type="molecule type" value="Genomic_DNA"/>
</dbReference>
<proteinExistence type="predicted"/>
<comment type="caution">
    <text evidence="1">The sequence shown here is derived from an EMBL/GenBank/DDBJ whole genome shotgun (WGS) entry which is preliminary data.</text>
</comment>
<protein>
    <recommendedName>
        <fullName evidence="3">SH3b domain-containing protein</fullName>
    </recommendedName>
</protein>
<dbReference type="Proteomes" id="UP000601108">
    <property type="component" value="Unassembled WGS sequence"/>
</dbReference>
<dbReference type="PROSITE" id="PS51257">
    <property type="entry name" value="PROKAR_LIPOPROTEIN"/>
    <property type="match status" value="1"/>
</dbReference>
<sequence length="421" mass="49677">MKSILYASIIGILVLSCKNSTTNGQNNTQQKTETETENTIMVDFSNRYPLASCTEADAKEVLKFFKTKSYSRPESNVFRNKILEKFKINIDTLDNNKKDDILYEDTSLVFPLYEKLAYSFPIAFRENRFMVPVVDDFIEDYFSDRTPFKDFPRERKEILYHFNNWIFYENKASFTFLKVKKPWTFMHLIHEYDYTGDDEYTSFILENLGEEREAQEDINEMVIGWVTGKKYYAVRKNVVEKIVELQPDLVFNIGMIVSDYSEYAVKTPENRKFLFCTYETEEQKLEDFSYLMNVLVDQGMVGILDELYNENPMVLGLLKKNDFYGYKGLKEYSLKAYGQTPYDEENPKPVYEMAVINDPDGYTNVRDKSGEIIFKIQDGEEFMVSKSKKEIIGEFYKEGWWYVSFKGQKGWIHKSRVKLNN</sequence>
<evidence type="ECO:0008006" key="3">
    <source>
        <dbReference type="Google" id="ProtNLM"/>
    </source>
</evidence>
<keyword evidence="2" id="KW-1185">Reference proteome</keyword>
<name>A0A918N650_9FLAO</name>